<dbReference type="EMBL" id="BANI01000171">
    <property type="protein sequence ID" value="GAN97509.1"/>
    <property type="molecule type" value="Genomic_DNA"/>
</dbReference>
<dbReference type="AlphaFoldDB" id="A0A0D6Q241"/>
<evidence type="ECO:0000313" key="1">
    <source>
        <dbReference type="EMBL" id="GAN97509.1"/>
    </source>
</evidence>
<organism evidence="1 2">
    <name type="scientific">Komagataeibacter europaeus NBRC 3261</name>
    <dbReference type="NCBI Taxonomy" id="1234669"/>
    <lineage>
        <taxon>Bacteria</taxon>
        <taxon>Pseudomonadati</taxon>
        <taxon>Pseudomonadota</taxon>
        <taxon>Alphaproteobacteria</taxon>
        <taxon>Acetobacterales</taxon>
        <taxon>Acetobacteraceae</taxon>
        <taxon>Komagataeibacter</taxon>
    </lineage>
</organism>
<comment type="caution">
    <text evidence="1">The sequence shown here is derived from an EMBL/GenBank/DDBJ whole genome shotgun (WGS) entry which is preliminary data.</text>
</comment>
<reference evidence="1 2" key="1">
    <citation type="submission" date="2012-11" db="EMBL/GenBank/DDBJ databases">
        <title>Whole genome sequence of Gluconacetobacter europaeus NBRC3261.</title>
        <authorList>
            <person name="Azuma Y."/>
            <person name="Higashiura N."/>
            <person name="Hirakawa H."/>
            <person name="Matsushita K."/>
        </authorList>
    </citation>
    <scope>NUCLEOTIDE SEQUENCE [LARGE SCALE GENOMIC DNA]</scope>
    <source>
        <strain evidence="1 2">NBRC 3261</strain>
    </source>
</reference>
<name>A0A0D6Q241_KOMEU</name>
<proteinExistence type="predicted"/>
<protein>
    <submittedName>
        <fullName evidence="1">Uncharacterized protein</fullName>
    </submittedName>
</protein>
<evidence type="ECO:0000313" key="2">
    <source>
        <dbReference type="Proteomes" id="UP000032675"/>
    </source>
</evidence>
<sequence length="106" mass="10407">MVNTAIVANAAAKAVATGTVALVVRATAAATARMAAGANMAVVVVVKARMVAGASTAAVAVVTATVAGTRTAVPTDPPATRKARHIAGPFFVTDGRTDIVPVIRNG</sequence>
<gene>
    <name evidence="1" type="ORF">Geu3261_0195_005</name>
</gene>
<accession>A0A0D6Q241</accession>
<dbReference type="Proteomes" id="UP000032675">
    <property type="component" value="Unassembled WGS sequence"/>
</dbReference>